<accession>A0ABW3T327</accession>
<evidence type="ECO:0000313" key="1">
    <source>
        <dbReference type="EMBL" id="MFD1191584.1"/>
    </source>
</evidence>
<dbReference type="Proteomes" id="UP001597216">
    <property type="component" value="Unassembled WGS sequence"/>
</dbReference>
<dbReference type="InterPro" id="IPR021322">
    <property type="entry name" value="DUF2924"/>
</dbReference>
<gene>
    <name evidence="1" type="ORF">ACFQ27_13420</name>
</gene>
<protein>
    <submittedName>
        <fullName evidence="1">DUF2924 domain-containing protein</fullName>
    </submittedName>
</protein>
<dbReference type="Pfam" id="PF11149">
    <property type="entry name" value="DUF2924"/>
    <property type="match status" value="1"/>
</dbReference>
<proteinExistence type="predicted"/>
<dbReference type="EMBL" id="JBHTLQ010000030">
    <property type="protein sequence ID" value="MFD1191584.1"/>
    <property type="molecule type" value="Genomic_DNA"/>
</dbReference>
<organism evidence="1 2">
    <name type="scientific">Phenylobacterium conjunctum</name>
    <dbReference type="NCBI Taxonomy" id="1298959"/>
    <lineage>
        <taxon>Bacteria</taxon>
        <taxon>Pseudomonadati</taxon>
        <taxon>Pseudomonadota</taxon>
        <taxon>Alphaproteobacteria</taxon>
        <taxon>Caulobacterales</taxon>
        <taxon>Caulobacteraceae</taxon>
        <taxon>Phenylobacterium</taxon>
    </lineage>
</organism>
<comment type="caution">
    <text evidence="1">The sequence shown here is derived from an EMBL/GenBank/DDBJ whole genome shotgun (WGS) entry which is preliminary data.</text>
</comment>
<dbReference type="RefSeq" id="WP_377353955.1">
    <property type="nucleotide sequence ID" value="NZ_JBHTLQ010000030.1"/>
</dbReference>
<sequence length="136" mass="15388">MADDIRAEVRALEGLDLEGLRAEWRRRFGAPPRLRSSDLLARLLAWRIQEAWFGGLSPETLKLLGQRGAAGGPDLKPGMRLEREWRGQLQTVDVVEQGFRWEGRIYPSLSKVAFAITGVKWNGPRFFGLRDKGADK</sequence>
<name>A0ABW3T327_9CAUL</name>
<reference evidence="2" key="1">
    <citation type="journal article" date="2019" name="Int. J. Syst. Evol. Microbiol.">
        <title>The Global Catalogue of Microorganisms (GCM) 10K type strain sequencing project: providing services to taxonomists for standard genome sequencing and annotation.</title>
        <authorList>
            <consortium name="The Broad Institute Genomics Platform"/>
            <consortium name="The Broad Institute Genome Sequencing Center for Infectious Disease"/>
            <person name="Wu L."/>
            <person name="Ma J."/>
        </authorList>
    </citation>
    <scope>NUCLEOTIDE SEQUENCE [LARGE SCALE GENOMIC DNA]</scope>
    <source>
        <strain evidence="2">CCUG 55074</strain>
    </source>
</reference>
<evidence type="ECO:0000313" key="2">
    <source>
        <dbReference type="Proteomes" id="UP001597216"/>
    </source>
</evidence>
<keyword evidence="2" id="KW-1185">Reference proteome</keyword>